<evidence type="ECO:0000256" key="3">
    <source>
        <dbReference type="ARBA" id="ARBA00022642"/>
    </source>
</evidence>
<dbReference type="GO" id="GO:0005829">
    <property type="term" value="C:cytosol"/>
    <property type="evidence" value="ECO:0007669"/>
    <property type="project" value="TreeGrafter"/>
</dbReference>
<evidence type="ECO:0000256" key="4">
    <source>
        <dbReference type="ARBA" id="ARBA00048668"/>
    </source>
</evidence>
<accession>A0A8S3DQU8</accession>
<dbReference type="PANTHER" id="PTHR11098:SF1">
    <property type="entry name" value="NICOTINATE PHOSPHORIBOSYLTRANSFERASE"/>
    <property type="match status" value="1"/>
</dbReference>
<protein>
    <recommendedName>
        <fullName evidence="5">Nicotinate phosphoribosyltransferase N-terminal domain-containing protein</fullName>
    </recommendedName>
</protein>
<dbReference type="SUPFAM" id="SSF54675">
    <property type="entry name" value="Nicotinate/Quinolinate PRTase N-terminal domain-like"/>
    <property type="match status" value="1"/>
</dbReference>
<dbReference type="EMBL" id="CAJOBJ010219765">
    <property type="protein sequence ID" value="CAF5030506.1"/>
    <property type="molecule type" value="Genomic_DNA"/>
</dbReference>
<name>A0A8S3DQU8_9BILA</name>
<feature type="domain" description="Nicotinate phosphoribosyltransferase N-terminal" evidence="5">
    <location>
        <begin position="5"/>
        <end position="43"/>
    </location>
</feature>
<comment type="similarity">
    <text evidence="2">Belongs to the NAPRTase family.</text>
</comment>
<dbReference type="Proteomes" id="UP000681967">
    <property type="component" value="Unassembled WGS sequence"/>
</dbReference>
<comment type="pathway">
    <text evidence="1">Cofactor biosynthesis; NAD(+) biosynthesis.</text>
</comment>
<evidence type="ECO:0000313" key="6">
    <source>
        <dbReference type="EMBL" id="CAF4854308.1"/>
    </source>
</evidence>
<gene>
    <name evidence="6" type="ORF">BYL167_LOCUS50325</name>
    <name evidence="8" type="ORF">GIL414_LOCUS58879</name>
    <name evidence="9" type="ORF">GIL414_LOCUS59065</name>
    <name evidence="7" type="ORF">SMN809_LOCUS57548</name>
</gene>
<dbReference type="AlphaFoldDB" id="A0A8S3DQU8"/>
<feature type="non-terminal residue" evidence="9">
    <location>
        <position position="1"/>
    </location>
</feature>
<comment type="catalytic activity">
    <reaction evidence="4">
        <text>5-phospho-alpha-D-ribose 1-diphosphate + nicotinate + ATP + H2O = nicotinate beta-D-ribonucleotide + ADP + phosphate + diphosphate</text>
        <dbReference type="Rhea" id="RHEA:36163"/>
        <dbReference type="ChEBI" id="CHEBI:15377"/>
        <dbReference type="ChEBI" id="CHEBI:30616"/>
        <dbReference type="ChEBI" id="CHEBI:32544"/>
        <dbReference type="ChEBI" id="CHEBI:33019"/>
        <dbReference type="ChEBI" id="CHEBI:43474"/>
        <dbReference type="ChEBI" id="CHEBI:57502"/>
        <dbReference type="ChEBI" id="CHEBI:58017"/>
        <dbReference type="ChEBI" id="CHEBI:456216"/>
        <dbReference type="EC" id="6.3.4.21"/>
    </reaction>
</comment>
<comment type="caution">
    <text evidence="9">The sequence shown here is derived from an EMBL/GenBank/DDBJ whole genome shotgun (WGS) entry which is preliminary data.</text>
</comment>
<dbReference type="EMBL" id="CAJOBJ010221573">
    <property type="protein sequence ID" value="CAF5034240.1"/>
    <property type="molecule type" value="Genomic_DNA"/>
</dbReference>
<evidence type="ECO:0000259" key="5">
    <source>
        <dbReference type="Pfam" id="PF17767"/>
    </source>
</evidence>
<evidence type="ECO:0000313" key="9">
    <source>
        <dbReference type="EMBL" id="CAF5034240.1"/>
    </source>
</evidence>
<sequence>MNDIKIHAVPEGTVVFPRLPLMRIEGPVLKTQLLETTLLTLVNYA</sequence>
<reference evidence="9" key="1">
    <citation type="submission" date="2021-02" db="EMBL/GenBank/DDBJ databases">
        <authorList>
            <person name="Nowell W R."/>
        </authorList>
    </citation>
    <scope>NUCLEOTIDE SEQUENCE</scope>
</reference>
<dbReference type="EMBL" id="CAJOBI010211372">
    <property type="protein sequence ID" value="CAF5018822.1"/>
    <property type="molecule type" value="Genomic_DNA"/>
</dbReference>
<evidence type="ECO:0000313" key="7">
    <source>
        <dbReference type="EMBL" id="CAF5018822.1"/>
    </source>
</evidence>
<evidence type="ECO:0000313" key="8">
    <source>
        <dbReference type="EMBL" id="CAF5030506.1"/>
    </source>
</evidence>
<dbReference type="InterPro" id="IPR007229">
    <property type="entry name" value="Nic_PRibTrfase-Fam"/>
</dbReference>
<organism evidence="9 10">
    <name type="scientific">Rotaria magnacalcarata</name>
    <dbReference type="NCBI Taxonomy" id="392030"/>
    <lineage>
        <taxon>Eukaryota</taxon>
        <taxon>Metazoa</taxon>
        <taxon>Spiralia</taxon>
        <taxon>Gnathifera</taxon>
        <taxon>Rotifera</taxon>
        <taxon>Eurotatoria</taxon>
        <taxon>Bdelloidea</taxon>
        <taxon>Philodinida</taxon>
        <taxon>Philodinidae</taxon>
        <taxon>Rotaria</taxon>
    </lineage>
</organism>
<keyword evidence="3" id="KW-0662">Pyridine nucleotide biosynthesis</keyword>
<evidence type="ECO:0000256" key="2">
    <source>
        <dbReference type="ARBA" id="ARBA00010897"/>
    </source>
</evidence>
<dbReference type="GO" id="GO:0034355">
    <property type="term" value="P:NAD+ biosynthetic process via the salvage pathway"/>
    <property type="evidence" value="ECO:0007669"/>
    <property type="project" value="TreeGrafter"/>
</dbReference>
<dbReference type="Gene3D" id="3.20.140.10">
    <property type="entry name" value="nicotinate phosphoribosyltransferase"/>
    <property type="match status" value="1"/>
</dbReference>
<proteinExistence type="inferred from homology"/>
<evidence type="ECO:0000313" key="10">
    <source>
        <dbReference type="Proteomes" id="UP000681720"/>
    </source>
</evidence>
<dbReference type="EMBL" id="CAJOBH010153487">
    <property type="protein sequence ID" value="CAF4854308.1"/>
    <property type="molecule type" value="Genomic_DNA"/>
</dbReference>
<dbReference type="Proteomes" id="UP000681720">
    <property type="component" value="Unassembled WGS sequence"/>
</dbReference>
<dbReference type="GO" id="GO:0004516">
    <property type="term" value="F:nicotinate phosphoribosyltransferase activity"/>
    <property type="evidence" value="ECO:0007669"/>
    <property type="project" value="UniProtKB-EC"/>
</dbReference>
<dbReference type="PANTHER" id="PTHR11098">
    <property type="entry name" value="NICOTINATE PHOSPHORIBOSYLTRANSFERASE"/>
    <property type="match status" value="1"/>
</dbReference>
<dbReference type="Proteomes" id="UP000676336">
    <property type="component" value="Unassembled WGS sequence"/>
</dbReference>
<dbReference type="InterPro" id="IPR040727">
    <property type="entry name" value="NAPRTase_N"/>
</dbReference>
<evidence type="ECO:0000256" key="1">
    <source>
        <dbReference type="ARBA" id="ARBA00004790"/>
    </source>
</evidence>
<dbReference type="Pfam" id="PF17767">
    <property type="entry name" value="NAPRTase_N"/>
    <property type="match status" value="1"/>
</dbReference>